<proteinExistence type="predicted"/>
<dbReference type="Gene3D" id="3.40.50.12570">
    <property type="match status" value="1"/>
</dbReference>
<evidence type="ECO:0000256" key="1">
    <source>
        <dbReference type="PIRNR" id="PIRNR009290"/>
    </source>
</evidence>
<comment type="caution">
    <text evidence="3">The sequence shown here is derived from an EMBL/GenBank/DDBJ whole genome shotgun (WGS) entry which is preliminary data.</text>
</comment>
<keyword evidence="1" id="KW-0119">Carbohydrate metabolism</keyword>
<keyword evidence="1" id="KW-0378">Hydrolase</keyword>
<dbReference type="PROSITE" id="PS51464">
    <property type="entry name" value="SIS"/>
    <property type="match status" value="1"/>
</dbReference>
<dbReference type="CDD" id="cd05710">
    <property type="entry name" value="SIS_1"/>
    <property type="match status" value="1"/>
</dbReference>
<sequence length="330" mass="37399">MVKYTTQNDLKEIVTDILKKQSNLKSVFFVGCGASLSELYGAAYFLRQNALKLHVEWIQANEFNYSHPKLADKTAVVIVASLSGETKESVHAIKNAKSLGCHTIALTHVPESNLTKDADYTVVHSFFEDYASKAAKQKDALGLAVELLQQVEGFDLYKEMKQGIDVVDDITNFAADSVKKEAIEFGTKYKDESTIYTLASGANYGVGYSTANFIFMEMQWISSPILDSGEYFHGPFELTVKDAPYLLFMSDGKTRHLDARALEFFQKYNAKYTVIDAKDFWLDSKMDSDVVDYFDPLVLTGVMRVYAEELSKARKHPLSKRRYMWKLENY</sequence>
<gene>
    <name evidence="3" type="ORF">C5L30_001382</name>
</gene>
<keyword evidence="4" id="KW-1185">Reference proteome</keyword>
<dbReference type="PANTHER" id="PTHR10937">
    <property type="entry name" value="GLUCOSAMINE--FRUCTOSE-6-PHOSPHATE AMINOTRANSFERASE, ISOMERIZING"/>
    <property type="match status" value="1"/>
</dbReference>
<dbReference type="GO" id="GO:0006487">
    <property type="term" value="P:protein N-linked glycosylation"/>
    <property type="evidence" value="ECO:0007669"/>
    <property type="project" value="TreeGrafter"/>
</dbReference>
<dbReference type="GO" id="GO:0006002">
    <property type="term" value="P:fructose 6-phosphate metabolic process"/>
    <property type="evidence" value="ECO:0007669"/>
    <property type="project" value="TreeGrafter"/>
</dbReference>
<dbReference type="Gene3D" id="3.40.50.10490">
    <property type="entry name" value="Glucose-6-phosphate isomerase like protein, domain 1"/>
    <property type="match status" value="1"/>
</dbReference>
<dbReference type="EMBL" id="PUFN01000024">
    <property type="protein sequence ID" value="TDG70591.1"/>
    <property type="molecule type" value="Genomic_DNA"/>
</dbReference>
<evidence type="ECO:0000313" key="3">
    <source>
        <dbReference type="EMBL" id="TDG70591.1"/>
    </source>
</evidence>
<accession>A0A4R5ND31</accession>
<dbReference type="OrthoDB" id="9782098at2"/>
<protein>
    <recommendedName>
        <fullName evidence="1">Fructosamine deglycase</fullName>
        <ecNumber evidence="1">3.5.-.-</ecNumber>
    </recommendedName>
</protein>
<dbReference type="InterPro" id="IPR035488">
    <property type="entry name" value="FrlB_SIS"/>
</dbReference>
<dbReference type="PANTHER" id="PTHR10937:SF14">
    <property type="entry name" value="FRUCTOSELYSINE 6-PHOSPHATE DEGLYCASE"/>
    <property type="match status" value="1"/>
</dbReference>
<dbReference type="Proteomes" id="UP000295257">
    <property type="component" value="Unassembled WGS sequence"/>
</dbReference>
<dbReference type="InterPro" id="IPR001347">
    <property type="entry name" value="SIS_dom"/>
</dbReference>
<name>A0A4R5ND31_9LACO</name>
<dbReference type="InterPro" id="IPR046348">
    <property type="entry name" value="SIS_dom_sf"/>
</dbReference>
<evidence type="ECO:0000259" key="2">
    <source>
        <dbReference type="PROSITE" id="PS51464"/>
    </source>
</evidence>
<comment type="function">
    <text evidence="1">Catalyzes the conversion of a range of fructosamine 6-phosphates to glucose 6-phosphate and a free amino acid.</text>
</comment>
<organism evidence="3 4">
    <name type="scientific">Companilactobacillus farciminis</name>
    <dbReference type="NCBI Taxonomy" id="1612"/>
    <lineage>
        <taxon>Bacteria</taxon>
        <taxon>Bacillati</taxon>
        <taxon>Bacillota</taxon>
        <taxon>Bacilli</taxon>
        <taxon>Lactobacillales</taxon>
        <taxon>Lactobacillaceae</taxon>
        <taxon>Companilactobacillus</taxon>
    </lineage>
</organism>
<dbReference type="InterPro" id="IPR024713">
    <property type="entry name" value="Fructosamine_deglycase_FrlB"/>
</dbReference>
<dbReference type="AlphaFoldDB" id="A0A4R5ND31"/>
<comment type="subunit">
    <text evidence="1">Homooctamer.</text>
</comment>
<feature type="domain" description="SIS" evidence="2">
    <location>
        <begin position="14"/>
        <end position="154"/>
    </location>
</feature>
<dbReference type="GO" id="GO:0016787">
    <property type="term" value="F:hydrolase activity"/>
    <property type="evidence" value="ECO:0007669"/>
    <property type="project" value="UniProtKB-KW"/>
</dbReference>
<dbReference type="PIRSF" id="PIRSF009290">
    <property type="entry name" value="FrlB"/>
    <property type="match status" value="1"/>
</dbReference>
<dbReference type="GO" id="GO:0004360">
    <property type="term" value="F:glutamine-fructose-6-phosphate transaminase (isomerizing) activity"/>
    <property type="evidence" value="ECO:0007669"/>
    <property type="project" value="TreeGrafter"/>
</dbReference>
<evidence type="ECO:0000313" key="4">
    <source>
        <dbReference type="Proteomes" id="UP000295257"/>
    </source>
</evidence>
<dbReference type="Pfam" id="PF01380">
    <property type="entry name" value="SIS"/>
    <property type="match status" value="1"/>
</dbReference>
<dbReference type="Gene3D" id="1.10.10.2240">
    <property type="match status" value="1"/>
</dbReference>
<dbReference type="RefSeq" id="WP_056945212.1">
    <property type="nucleotide sequence ID" value="NZ_CP162899.1"/>
</dbReference>
<dbReference type="GO" id="GO:0097367">
    <property type="term" value="F:carbohydrate derivative binding"/>
    <property type="evidence" value="ECO:0007669"/>
    <property type="project" value="InterPro"/>
</dbReference>
<reference evidence="3 4" key="1">
    <citation type="journal article" date="2019" name="Appl. Microbiol. Biotechnol.">
        <title>Uncovering carbohydrate metabolism through a genotype-phenotype association study of 56 lactic acid bacteria genomes.</title>
        <authorList>
            <person name="Buron-Moles G."/>
            <person name="Chailyan A."/>
            <person name="Dolejs I."/>
            <person name="Forster J."/>
            <person name="Miks M.H."/>
        </authorList>
    </citation>
    <scope>NUCLEOTIDE SEQUENCE [LARGE SCALE GENOMIC DNA]</scope>
    <source>
        <strain evidence="3 4">ATCC 29644</strain>
    </source>
</reference>
<dbReference type="STRING" id="1612.ABB44_09530"/>
<dbReference type="SUPFAM" id="SSF53697">
    <property type="entry name" value="SIS domain"/>
    <property type="match status" value="1"/>
</dbReference>
<dbReference type="EC" id="3.5.-.-" evidence="1"/>
<dbReference type="GO" id="GO:0006047">
    <property type="term" value="P:UDP-N-acetylglucosamine metabolic process"/>
    <property type="evidence" value="ECO:0007669"/>
    <property type="project" value="TreeGrafter"/>
</dbReference>